<organism evidence="1 2">
    <name type="scientific">Carboxylicivirga sediminis</name>
    <dbReference type="NCBI Taxonomy" id="2006564"/>
    <lineage>
        <taxon>Bacteria</taxon>
        <taxon>Pseudomonadati</taxon>
        <taxon>Bacteroidota</taxon>
        <taxon>Bacteroidia</taxon>
        <taxon>Marinilabiliales</taxon>
        <taxon>Marinilabiliaceae</taxon>
        <taxon>Carboxylicivirga</taxon>
    </lineage>
</organism>
<gene>
    <name evidence="1" type="ORF">KDU71_01770</name>
</gene>
<name>A0A941IWA9_9BACT</name>
<accession>A0A941IWA9</accession>
<dbReference type="EMBL" id="JAGTAR010000001">
    <property type="protein sequence ID" value="MBR8534269.1"/>
    <property type="molecule type" value="Genomic_DNA"/>
</dbReference>
<dbReference type="RefSeq" id="WP_212188170.1">
    <property type="nucleotide sequence ID" value="NZ_JAGTAR010000001.1"/>
</dbReference>
<dbReference type="AlphaFoldDB" id="A0A941IWA9"/>
<comment type="caution">
    <text evidence="1">The sequence shown here is derived from an EMBL/GenBank/DDBJ whole genome shotgun (WGS) entry which is preliminary data.</text>
</comment>
<keyword evidence="2" id="KW-1185">Reference proteome</keyword>
<protein>
    <submittedName>
        <fullName evidence="1">Uncharacterized protein</fullName>
    </submittedName>
</protein>
<reference evidence="1" key="2">
    <citation type="submission" date="2021-04" db="EMBL/GenBank/DDBJ databases">
        <authorList>
            <person name="Zhang T."/>
            <person name="Zhang Y."/>
            <person name="Lu D."/>
            <person name="Zuo D."/>
            <person name="Du Z."/>
        </authorList>
    </citation>
    <scope>NUCLEOTIDE SEQUENCE</scope>
    <source>
        <strain evidence="1">JR1</strain>
    </source>
</reference>
<dbReference type="Proteomes" id="UP000679220">
    <property type="component" value="Unassembled WGS sequence"/>
</dbReference>
<reference evidence="1" key="1">
    <citation type="journal article" date="2018" name="Int. J. Syst. Evol. Microbiol.">
        <title>Carboxylicivirga sediminis sp. nov., isolated from coastal sediment.</title>
        <authorList>
            <person name="Wang F.Q."/>
            <person name="Ren L.H."/>
            <person name="Zou R.J."/>
            <person name="Sun Y.Z."/>
            <person name="Liu X.J."/>
            <person name="Jiang F."/>
            <person name="Liu L.J."/>
        </authorList>
    </citation>
    <scope>NUCLEOTIDE SEQUENCE</scope>
    <source>
        <strain evidence="1">JR1</strain>
    </source>
</reference>
<proteinExistence type="predicted"/>
<evidence type="ECO:0000313" key="1">
    <source>
        <dbReference type="EMBL" id="MBR8534269.1"/>
    </source>
</evidence>
<evidence type="ECO:0000313" key="2">
    <source>
        <dbReference type="Proteomes" id="UP000679220"/>
    </source>
</evidence>
<sequence>MEAIIGIALLVGAILLLRAIGAWMLRIDEVIKHQKEIVTELKKISGKGQNTNA</sequence>